<organism evidence="5 6">
    <name type="scientific">Phyllosticta capitalensis</name>
    <dbReference type="NCBI Taxonomy" id="121624"/>
    <lineage>
        <taxon>Eukaryota</taxon>
        <taxon>Fungi</taxon>
        <taxon>Dikarya</taxon>
        <taxon>Ascomycota</taxon>
        <taxon>Pezizomycotina</taxon>
        <taxon>Dothideomycetes</taxon>
        <taxon>Dothideomycetes incertae sedis</taxon>
        <taxon>Botryosphaeriales</taxon>
        <taxon>Phyllostictaceae</taxon>
        <taxon>Phyllosticta</taxon>
    </lineage>
</organism>
<evidence type="ECO:0000259" key="4">
    <source>
        <dbReference type="Pfam" id="PF26140"/>
    </source>
</evidence>
<dbReference type="PANTHER" id="PTHR13500:SF0">
    <property type="entry name" value="NUCLEOLAR PRE-RIBOSOMAL-ASSOCIATED PROTEIN 1"/>
    <property type="match status" value="1"/>
</dbReference>
<dbReference type="InterPro" id="IPR059018">
    <property type="entry name" value="HEAT_URB1"/>
</dbReference>
<feature type="domain" description="URB1 N-terminal" evidence="2">
    <location>
        <begin position="106"/>
        <end position="457"/>
    </location>
</feature>
<evidence type="ECO:0000313" key="5">
    <source>
        <dbReference type="EMBL" id="KAK8235999.1"/>
    </source>
</evidence>
<feature type="domain" description="URB1 central HEAT repeat" evidence="4">
    <location>
        <begin position="647"/>
        <end position="834"/>
    </location>
</feature>
<feature type="domain" description="URB1 C-terminal" evidence="3">
    <location>
        <begin position="896"/>
        <end position="1090"/>
    </location>
</feature>
<feature type="region of interest" description="Disordered" evidence="1">
    <location>
        <begin position="1"/>
        <end position="35"/>
    </location>
</feature>
<dbReference type="PANTHER" id="PTHR13500">
    <property type="entry name" value="NUCLEOLAR PRERIBOSOMAL-ASSOCIATED PROTEIN 1"/>
    <property type="match status" value="1"/>
</dbReference>
<proteinExistence type="predicted"/>
<dbReference type="Proteomes" id="UP001492380">
    <property type="component" value="Unassembled WGS sequence"/>
</dbReference>
<dbReference type="InterPro" id="IPR039844">
    <property type="entry name" value="URB1"/>
</dbReference>
<dbReference type="Pfam" id="PF26140">
    <property type="entry name" value="HEAT_URB1"/>
    <property type="match status" value="1"/>
</dbReference>
<dbReference type="InterPro" id="IPR016024">
    <property type="entry name" value="ARM-type_fold"/>
</dbReference>
<dbReference type="Pfam" id="PF16201">
    <property type="entry name" value="NopRA1"/>
    <property type="match status" value="1"/>
</dbReference>
<evidence type="ECO:0000256" key="1">
    <source>
        <dbReference type="SAM" id="MobiDB-lite"/>
    </source>
</evidence>
<dbReference type="InterPro" id="IPR032436">
    <property type="entry name" value="URB1_C"/>
</dbReference>
<sequence>MSKRTATTDGEQPPERRQPKRPKLDAQKGPPPKAEEIVSSRQLSQLLTFQQGANQELRNGIHSFKKFLESILYPTDDSSTGRQRAILRDFLDSQKPRIADNDTPYLSNVMQTWSYAVQSDLDQLHSAVVAVLALLLKTLSSHIDFREQGTQLCRTILQVSQLKLLSRGLNAPKHKEYIISPCLRLLTEMVGFDGGTLAKQVYSKRDFTFDAKALARNLGLWKPSESPEKDRLRPSIRTNAVKYVLAHFRTQDEGVKIDMLKQVVVIRALFDHIRDDPPEIASEILQVIKSHVVSDREIPKASKGFMLSDRALSNIASLYRMEQNLEEEANEKSIDIVAHQFLLHVCTSLEVGVVHPSSGWYPPGTDRDGEKGDQEDSDTIDLGLDSLDWYERYRGRVVIKNPTLANFIQVLRPYANKLEQELLLAIFDAVPELVADYFFKKTNFTFEPKLTATWIGYSSFLFSAVHLPIPKHFGRRDGYANAPPPVSLAIESILPQPLTQKVLTKCLNQNSNLITFFVIRLLTVAFQKLDKALREFKNASLQFPHTLWDQAADRLVNEFRQRCPKMKDVILSFRNIPHDHLMQREAITRLLSMYYLLLPQVALDEKFDISLPLTNILKTLEEETDSKEDREVRLLELSHIVQIARNSPDMRWWQKPESLQFSPFTSVLKVLASSGDGTSSQSIAQLLVSVVRDHAILQLETRPSSFDALVASLRLPERKVSDNSVFKFLDECFGRFVRKPLKYQDDLEALGIKNLSSCSLFLATILEQWPFVTKAKSGDAGAVAEWLSRFLSLLKKVGEDEKLLQSVLGGILKESDGASWKNVLSNALESNSDEVVPLSEDTIEQKDNSQDGTQGASEDDEISLEFPPEEDQNHNGLHRWIQKEVDEAVEDGNIGDLLLCLCSTHVAIRKQALSNIQKLMAKVQASSYEEREFLYLLLGEVVETSRPIVDSKPLPYIAGSFAVSAVQVLADPAHIMYPKVAAFMTKGPSWKVSRLPSYWAEKTLLNPPEGEDDAYWQEASWLLSYFVDGLRTADDMEIFRARGLFERVLVLYSQPDARRDIRDKILRLCMRAAAVDGSTTLITRSGIISWIRIHLADPKTDKKALRRLLERLWETCDRAKVAEWSGGGVEKEVERMLKEP</sequence>
<protein>
    <submittedName>
        <fullName evidence="5">Ribosome 60S biogenesis N-terminal-domain-containing protein</fullName>
    </submittedName>
</protein>
<reference evidence="5 6" key="1">
    <citation type="submission" date="2024-04" db="EMBL/GenBank/DDBJ databases">
        <title>Phyllosticta paracitricarpa is synonymous to the EU quarantine fungus P. citricarpa based on phylogenomic analyses.</title>
        <authorList>
            <consortium name="Lawrence Berkeley National Laboratory"/>
            <person name="Van Ingen-Buijs V.A."/>
            <person name="Van Westerhoven A.C."/>
            <person name="Haridas S."/>
            <person name="Skiadas P."/>
            <person name="Martin F."/>
            <person name="Groenewald J.Z."/>
            <person name="Crous P.W."/>
            <person name="Seidl M.F."/>
        </authorList>
    </citation>
    <scope>NUCLEOTIDE SEQUENCE [LARGE SCALE GENOMIC DNA]</scope>
    <source>
        <strain evidence="5 6">CBS 123374</strain>
    </source>
</reference>
<keyword evidence="6" id="KW-1185">Reference proteome</keyword>
<dbReference type="SUPFAM" id="SSF48371">
    <property type="entry name" value="ARM repeat"/>
    <property type="match status" value="1"/>
</dbReference>
<name>A0ABR1YRC7_9PEZI</name>
<feature type="region of interest" description="Disordered" evidence="1">
    <location>
        <begin position="840"/>
        <end position="860"/>
    </location>
</feature>
<dbReference type="Pfam" id="PF11707">
    <property type="entry name" value="Npa1"/>
    <property type="match status" value="1"/>
</dbReference>
<accession>A0ABR1YRC7</accession>
<evidence type="ECO:0000313" key="6">
    <source>
        <dbReference type="Proteomes" id="UP001492380"/>
    </source>
</evidence>
<feature type="compositionally biased region" description="Polar residues" evidence="1">
    <location>
        <begin position="1"/>
        <end position="10"/>
    </location>
</feature>
<dbReference type="EMBL" id="JBBWRZ010000005">
    <property type="protein sequence ID" value="KAK8235999.1"/>
    <property type="molecule type" value="Genomic_DNA"/>
</dbReference>
<comment type="caution">
    <text evidence="5">The sequence shown here is derived from an EMBL/GenBank/DDBJ whole genome shotgun (WGS) entry which is preliminary data.</text>
</comment>
<evidence type="ECO:0000259" key="3">
    <source>
        <dbReference type="Pfam" id="PF16201"/>
    </source>
</evidence>
<dbReference type="InterPro" id="IPR021714">
    <property type="entry name" value="URB1_N"/>
</dbReference>
<gene>
    <name evidence="5" type="ORF">HDK90DRAFT_261358</name>
</gene>
<feature type="compositionally biased region" description="Basic and acidic residues" evidence="1">
    <location>
        <begin position="13"/>
        <end position="26"/>
    </location>
</feature>
<evidence type="ECO:0000259" key="2">
    <source>
        <dbReference type="Pfam" id="PF11707"/>
    </source>
</evidence>